<feature type="transmembrane region" description="Helical" evidence="2">
    <location>
        <begin position="107"/>
        <end position="127"/>
    </location>
</feature>
<keyword evidence="2" id="KW-0472">Membrane</keyword>
<sequence length="429" mass="42703">MSRALGVGSYRAVLGLPFALRTFVPAIGGRLAYGVFPLASLFTVQQATGSYATAGLAAAGFGITAVTLPVKARLADRHSQRTVLPPLALVCAAALTAAAFLRHPLALIALITLAGLAAPPLGPAMRATWRRLTDGTPLKPRAYGLDSVVEESLYLIGPLIAGLLVAAGPARWALVLTAVLLLTGTLGMVATPPARHAEPSPSAAADQPPSATPARPSGLRGLFSLGPLRSPSLRGLLTAVLAVGAGTSAAYTCLAVTAQNHGKPGAAGLLEAALAVGSVAGGLLWARRDHGPHHNRQLALLVATLAAGLTIAAAAPGLLWLGLVLCLTGTALAPIYVVAYLAADSYAGSDSATEAGTWVNVATNAGSAAGAALAGFVAQSQGPAAGFVTAGLLLAVTSVILIVPARSSSRSAPEIMAASRTGTATPSGP</sequence>
<dbReference type="Gene3D" id="1.20.1250.20">
    <property type="entry name" value="MFS general substrate transporter like domains"/>
    <property type="match status" value="1"/>
</dbReference>
<keyword evidence="4" id="KW-1185">Reference proteome</keyword>
<feature type="region of interest" description="Disordered" evidence="1">
    <location>
        <begin position="193"/>
        <end position="216"/>
    </location>
</feature>
<feature type="transmembrane region" description="Helical" evidence="2">
    <location>
        <begin position="384"/>
        <end position="403"/>
    </location>
</feature>
<evidence type="ECO:0000256" key="1">
    <source>
        <dbReference type="SAM" id="MobiDB-lite"/>
    </source>
</evidence>
<protein>
    <submittedName>
        <fullName evidence="3">MFS transporter</fullName>
    </submittedName>
</protein>
<comment type="caution">
    <text evidence="3">The sequence shown here is derived from an EMBL/GenBank/DDBJ whole genome shotgun (WGS) entry which is preliminary data.</text>
</comment>
<name>A0ABS1W352_9ACTN</name>
<keyword evidence="2" id="KW-0812">Transmembrane</keyword>
<feature type="transmembrane region" description="Helical" evidence="2">
    <location>
        <begin position="82"/>
        <end position="101"/>
    </location>
</feature>
<dbReference type="InterPro" id="IPR036259">
    <property type="entry name" value="MFS_trans_sf"/>
</dbReference>
<gene>
    <name evidence="3" type="ORF">JKJ07_43470</name>
</gene>
<reference evidence="3 4" key="1">
    <citation type="submission" date="2021-01" db="EMBL/GenBank/DDBJ databases">
        <title>Actinoplanes sp. nov. LDG1-01 isolated from lichen.</title>
        <authorList>
            <person name="Saeng-In P."/>
            <person name="Phongsopitanun W."/>
            <person name="Kanchanasin P."/>
            <person name="Yuki M."/>
            <person name="Kudo T."/>
            <person name="Ohkuma M."/>
            <person name="Tanasupawat S."/>
        </authorList>
    </citation>
    <scope>NUCLEOTIDE SEQUENCE [LARGE SCALE GENOMIC DNA]</scope>
    <source>
        <strain evidence="3 4">LDG1-01</strain>
    </source>
</reference>
<feature type="transmembrane region" description="Helical" evidence="2">
    <location>
        <begin position="264"/>
        <end position="286"/>
    </location>
</feature>
<feature type="transmembrane region" description="Helical" evidence="2">
    <location>
        <begin position="12"/>
        <end position="36"/>
    </location>
</feature>
<dbReference type="EMBL" id="JAENHO010000017">
    <property type="protein sequence ID" value="MBL7261166.1"/>
    <property type="molecule type" value="Genomic_DNA"/>
</dbReference>
<feature type="transmembrane region" description="Helical" evidence="2">
    <location>
        <begin position="321"/>
        <end position="343"/>
    </location>
</feature>
<dbReference type="PANTHER" id="PTHR23542">
    <property type="match status" value="1"/>
</dbReference>
<feature type="transmembrane region" description="Helical" evidence="2">
    <location>
        <begin position="172"/>
        <end position="190"/>
    </location>
</feature>
<dbReference type="SUPFAM" id="SSF103473">
    <property type="entry name" value="MFS general substrate transporter"/>
    <property type="match status" value="1"/>
</dbReference>
<dbReference type="InterPro" id="IPR011701">
    <property type="entry name" value="MFS"/>
</dbReference>
<evidence type="ECO:0000313" key="4">
    <source>
        <dbReference type="Proteomes" id="UP000598996"/>
    </source>
</evidence>
<feature type="compositionally biased region" description="Low complexity" evidence="1">
    <location>
        <begin position="199"/>
        <end position="214"/>
    </location>
</feature>
<feature type="transmembrane region" description="Helical" evidence="2">
    <location>
        <begin position="48"/>
        <end position="70"/>
    </location>
</feature>
<feature type="transmembrane region" description="Helical" evidence="2">
    <location>
        <begin position="236"/>
        <end position="258"/>
    </location>
</feature>
<dbReference type="RefSeq" id="WP_202997876.1">
    <property type="nucleotide sequence ID" value="NZ_JAENHO010000017.1"/>
</dbReference>
<dbReference type="Pfam" id="PF07690">
    <property type="entry name" value="MFS_1"/>
    <property type="match status" value="1"/>
</dbReference>
<dbReference type="PANTHER" id="PTHR23542:SF1">
    <property type="entry name" value="MAJOR FACILITATOR SUPERFAMILY (MFS) PROFILE DOMAIN-CONTAINING PROTEIN"/>
    <property type="match status" value="1"/>
</dbReference>
<proteinExistence type="predicted"/>
<feature type="transmembrane region" description="Helical" evidence="2">
    <location>
        <begin position="298"/>
        <end position="315"/>
    </location>
</feature>
<evidence type="ECO:0000313" key="3">
    <source>
        <dbReference type="EMBL" id="MBL7261166.1"/>
    </source>
</evidence>
<accession>A0ABS1W352</accession>
<dbReference type="Proteomes" id="UP000598996">
    <property type="component" value="Unassembled WGS sequence"/>
</dbReference>
<keyword evidence="2" id="KW-1133">Transmembrane helix</keyword>
<feature type="transmembrane region" description="Helical" evidence="2">
    <location>
        <begin position="355"/>
        <end position="378"/>
    </location>
</feature>
<organism evidence="3 4">
    <name type="scientific">Paractinoplanes lichenicola</name>
    <dbReference type="NCBI Taxonomy" id="2802976"/>
    <lineage>
        <taxon>Bacteria</taxon>
        <taxon>Bacillati</taxon>
        <taxon>Actinomycetota</taxon>
        <taxon>Actinomycetes</taxon>
        <taxon>Micromonosporales</taxon>
        <taxon>Micromonosporaceae</taxon>
        <taxon>Paractinoplanes</taxon>
    </lineage>
</organism>
<evidence type="ECO:0000256" key="2">
    <source>
        <dbReference type="SAM" id="Phobius"/>
    </source>
</evidence>